<feature type="domain" description="SKP1 component POZ" evidence="5">
    <location>
        <begin position="12"/>
        <end position="72"/>
    </location>
</feature>
<accession>A0A137PGV3</accession>
<dbReference type="SMART" id="SM00512">
    <property type="entry name" value="Skp1"/>
    <property type="match status" value="1"/>
</dbReference>
<dbReference type="GO" id="GO:0070911">
    <property type="term" value="P:global genome nucleotide-excision repair"/>
    <property type="evidence" value="ECO:0007669"/>
    <property type="project" value="EnsemblFungi"/>
</dbReference>
<dbReference type="GO" id="GO:0000113">
    <property type="term" value="C:nucleotide-excision repair factor 4 complex"/>
    <property type="evidence" value="ECO:0007669"/>
    <property type="project" value="EnsemblFungi"/>
</dbReference>
<dbReference type="GO" id="GO:0031463">
    <property type="term" value="C:Cul3-RING ubiquitin ligase complex"/>
    <property type="evidence" value="ECO:0007669"/>
    <property type="project" value="EnsemblFungi"/>
</dbReference>
<dbReference type="SUPFAM" id="SSF54695">
    <property type="entry name" value="POZ domain"/>
    <property type="match status" value="1"/>
</dbReference>
<protein>
    <recommendedName>
        <fullName evidence="3">Elongin-C</fullName>
    </recommendedName>
</protein>
<dbReference type="InterPro" id="IPR016073">
    <property type="entry name" value="Skp1_comp_POZ"/>
</dbReference>
<dbReference type="GO" id="GO:0009411">
    <property type="term" value="P:response to UV"/>
    <property type="evidence" value="ECO:0007669"/>
    <property type="project" value="EnsemblFungi"/>
</dbReference>
<name>A0A137PGV3_CONC2</name>
<evidence type="ECO:0000259" key="5">
    <source>
        <dbReference type="Pfam" id="PF03931"/>
    </source>
</evidence>
<dbReference type="OrthoDB" id="249087at2759"/>
<evidence type="ECO:0000256" key="2">
    <source>
        <dbReference type="ARBA" id="ARBA00009993"/>
    </source>
</evidence>
<sequence length="106" mass="12021">MNPADLDTDVQVKLVSSDGFEFVIPKTVAHGSSTIQSMLDTSAQFQESFDNRIEFPEIKGIVLDKVCCYLFYKYKYSRATPTDLTNFHIDPQIALELMMAANYLDL</sequence>
<dbReference type="Gene3D" id="3.30.710.10">
    <property type="entry name" value="Potassium Channel Kv1.1, Chain A"/>
    <property type="match status" value="1"/>
</dbReference>
<evidence type="ECO:0000313" key="6">
    <source>
        <dbReference type="EMBL" id="KXN74205.1"/>
    </source>
</evidence>
<evidence type="ECO:0000256" key="4">
    <source>
        <dbReference type="ARBA" id="ARBA00023242"/>
    </source>
</evidence>
<dbReference type="InterPro" id="IPR011333">
    <property type="entry name" value="SKP1/BTB/POZ_sf"/>
</dbReference>
<proteinExistence type="inferred from homology"/>
<evidence type="ECO:0000313" key="7">
    <source>
        <dbReference type="Proteomes" id="UP000070444"/>
    </source>
</evidence>
<dbReference type="Proteomes" id="UP000070444">
    <property type="component" value="Unassembled WGS sequence"/>
</dbReference>
<gene>
    <name evidence="6" type="ORF">CONCODRAFT_76957</name>
</gene>
<dbReference type="GO" id="GO:0070449">
    <property type="term" value="C:elongin complex"/>
    <property type="evidence" value="ECO:0007669"/>
    <property type="project" value="EnsemblFungi"/>
</dbReference>
<evidence type="ECO:0000256" key="3">
    <source>
        <dbReference type="ARBA" id="ARBA00021347"/>
    </source>
</evidence>
<dbReference type="Pfam" id="PF03931">
    <property type="entry name" value="Skp1_POZ"/>
    <property type="match status" value="1"/>
</dbReference>
<evidence type="ECO:0000256" key="1">
    <source>
        <dbReference type="ARBA" id="ARBA00004123"/>
    </source>
</evidence>
<dbReference type="GO" id="GO:0006511">
    <property type="term" value="P:ubiquitin-dependent protein catabolic process"/>
    <property type="evidence" value="ECO:0007669"/>
    <property type="project" value="EnsemblFungi"/>
</dbReference>
<keyword evidence="4" id="KW-0539">Nucleus</keyword>
<dbReference type="InterPro" id="IPR001232">
    <property type="entry name" value="SKP1-like"/>
</dbReference>
<reference evidence="6 7" key="1">
    <citation type="journal article" date="2015" name="Genome Biol. Evol.">
        <title>Phylogenomic analyses indicate that early fungi evolved digesting cell walls of algal ancestors of land plants.</title>
        <authorList>
            <person name="Chang Y."/>
            <person name="Wang S."/>
            <person name="Sekimoto S."/>
            <person name="Aerts A.L."/>
            <person name="Choi C."/>
            <person name="Clum A."/>
            <person name="LaButti K.M."/>
            <person name="Lindquist E.A."/>
            <person name="Yee Ngan C."/>
            <person name="Ohm R.A."/>
            <person name="Salamov A.A."/>
            <person name="Grigoriev I.V."/>
            <person name="Spatafora J.W."/>
            <person name="Berbee M.L."/>
        </authorList>
    </citation>
    <scope>NUCLEOTIDE SEQUENCE [LARGE SCALE GENOMIC DNA]</scope>
    <source>
        <strain evidence="6 7">NRRL 28638</strain>
    </source>
</reference>
<comment type="similarity">
    <text evidence="2">Belongs to the SKP1 family.</text>
</comment>
<dbReference type="OMA" id="AMVSPII"/>
<dbReference type="CDD" id="cd18321">
    <property type="entry name" value="BTB_POZ_EloC"/>
    <property type="match status" value="1"/>
</dbReference>
<comment type="subcellular location">
    <subcellularLocation>
        <location evidence="1">Nucleus</location>
    </subcellularLocation>
</comment>
<dbReference type="FunFam" id="3.30.710.10:FF:000035">
    <property type="entry name" value="Elongin C transcription elongation factor"/>
    <property type="match status" value="1"/>
</dbReference>
<dbReference type="GO" id="GO:0004842">
    <property type="term" value="F:ubiquitin-protein transferase activity"/>
    <property type="evidence" value="ECO:0007669"/>
    <property type="project" value="EnsemblFungi"/>
</dbReference>
<keyword evidence="7" id="KW-1185">Reference proteome</keyword>
<dbReference type="PANTHER" id="PTHR20648">
    <property type="entry name" value="ELONGIN-C"/>
    <property type="match status" value="1"/>
</dbReference>
<dbReference type="AlphaFoldDB" id="A0A137PGV3"/>
<dbReference type="EMBL" id="KQ964426">
    <property type="protein sequence ID" value="KXN74205.1"/>
    <property type="molecule type" value="Genomic_DNA"/>
</dbReference>
<organism evidence="6 7">
    <name type="scientific">Conidiobolus coronatus (strain ATCC 28846 / CBS 209.66 / NRRL 28638)</name>
    <name type="common">Delacroixia coronata</name>
    <dbReference type="NCBI Taxonomy" id="796925"/>
    <lineage>
        <taxon>Eukaryota</taxon>
        <taxon>Fungi</taxon>
        <taxon>Fungi incertae sedis</taxon>
        <taxon>Zoopagomycota</taxon>
        <taxon>Entomophthoromycotina</taxon>
        <taxon>Entomophthoromycetes</taxon>
        <taxon>Entomophthorales</taxon>
        <taxon>Ancylistaceae</taxon>
        <taxon>Conidiobolus</taxon>
    </lineage>
</organism>
<dbReference type="STRING" id="796925.A0A137PGV3"/>
<dbReference type="InterPro" id="IPR039948">
    <property type="entry name" value="ELC1"/>
</dbReference>